<protein>
    <submittedName>
        <fullName evidence="1">Uncharacterized protein</fullName>
    </submittedName>
</protein>
<dbReference type="GeneTree" id="ENSGT00990000213795"/>
<evidence type="ECO:0000313" key="1">
    <source>
        <dbReference type="Ensembl" id="ENSRFEP00010015041.1"/>
    </source>
</evidence>
<dbReference type="Proteomes" id="UP000472240">
    <property type="component" value="Chromosome 6"/>
</dbReference>
<dbReference type="InParanoid" id="A0A671EP63"/>
<reference evidence="1" key="4">
    <citation type="submission" date="2025-08" db="UniProtKB">
        <authorList>
            <consortium name="Ensembl"/>
        </authorList>
    </citation>
    <scope>IDENTIFICATION</scope>
</reference>
<keyword evidence="2" id="KW-1185">Reference proteome</keyword>
<reference evidence="2" key="3">
    <citation type="submission" date="2018-12" db="EMBL/GenBank/DDBJ databases">
        <title>G10K-VGP greater horseshoe bat female genome, primary haplotype.</title>
        <authorList>
            <person name="Teeling E."/>
            <person name="Myers G."/>
            <person name="Vernes S."/>
            <person name="Pippel M."/>
            <person name="Winkler S."/>
            <person name="Fedrigo O."/>
            <person name="Rhie A."/>
            <person name="Koren S."/>
            <person name="Phillippy A."/>
            <person name="Lewin H."/>
            <person name="Damas J."/>
            <person name="Howe K."/>
            <person name="Mountcastle J."/>
            <person name="Jarvis E.D."/>
        </authorList>
    </citation>
    <scope>NUCLEOTIDE SEQUENCE [LARGE SCALE GENOMIC DNA]</scope>
</reference>
<proteinExistence type="predicted"/>
<sequence length="138" mass="15221">MFSLRSMVQPPVTVPLRHLIHAFRSPKSTSVSVSASVSQNQHRDVVPEHEAPSNEPVLNLRGLGLSELKIGQIDQLVDSRLPGLCKGKNISPHWHTCVSHFSALDNALICPGHFDMPATYSSKARCARSNRNFEMVAQ</sequence>
<organism evidence="1 2">
    <name type="scientific">Rhinolophus ferrumequinum</name>
    <name type="common">Greater horseshoe bat</name>
    <dbReference type="NCBI Taxonomy" id="59479"/>
    <lineage>
        <taxon>Eukaryota</taxon>
        <taxon>Metazoa</taxon>
        <taxon>Chordata</taxon>
        <taxon>Craniata</taxon>
        <taxon>Vertebrata</taxon>
        <taxon>Euteleostomi</taxon>
        <taxon>Mammalia</taxon>
        <taxon>Eutheria</taxon>
        <taxon>Laurasiatheria</taxon>
        <taxon>Chiroptera</taxon>
        <taxon>Yinpterochiroptera</taxon>
        <taxon>Rhinolophoidea</taxon>
        <taxon>Rhinolophidae</taxon>
        <taxon>Rhinolophinae</taxon>
        <taxon>Rhinolophus</taxon>
    </lineage>
</organism>
<reference evidence="1 2" key="1">
    <citation type="journal article" date="2015" name="Annu Rev Anim Biosci">
        <title>The Genome 10K Project: a way forward.</title>
        <authorList>
            <person name="Koepfli K.P."/>
            <person name="Paten B."/>
            <person name="O'Brien S.J."/>
            <person name="Koepfli K.P."/>
            <person name="Paten B."/>
            <person name="Antunes A."/>
            <person name="Belov K."/>
            <person name="Bustamante C."/>
            <person name="Castoe T.A."/>
            <person name="Clawson H."/>
            <person name="Crawford A.J."/>
            <person name="Diekhans M."/>
            <person name="Distel D."/>
            <person name="Durbin R."/>
            <person name="Earl D."/>
            <person name="Fujita M.K."/>
            <person name="Gamble T."/>
            <person name="Georges A."/>
            <person name="Gemmell N."/>
            <person name="Gilbert M.T."/>
            <person name="Graves J.M."/>
            <person name="Green R.E."/>
            <person name="Hickey G."/>
            <person name="Jarvis E.D."/>
            <person name="Johnson W."/>
            <person name="Komissarov A."/>
            <person name="Korf I."/>
            <person name="Kuhn R."/>
            <person name="Larkin D.M."/>
            <person name="Lewin H."/>
            <person name="Lopez J.V."/>
            <person name="Ma J."/>
            <person name="Marques-Bonet T."/>
            <person name="Miller W."/>
            <person name="Murphy R."/>
            <person name="Pevzner P."/>
            <person name="Shapiro B."/>
            <person name="Steiner C."/>
            <person name="Tamazian G."/>
            <person name="Venkatesh B."/>
            <person name="Wang J."/>
            <person name="Wayne R."/>
            <person name="Wiley E."/>
            <person name="Yang H."/>
            <person name="Zhang G."/>
            <person name="Haussler D."/>
            <person name="Ryder O."/>
            <person name="O'Brien S.J."/>
        </authorList>
    </citation>
    <scope>NUCLEOTIDE SEQUENCE</scope>
</reference>
<evidence type="ECO:0000313" key="2">
    <source>
        <dbReference type="Proteomes" id="UP000472240"/>
    </source>
</evidence>
<dbReference type="Ensembl" id="ENSRFET00010016428.1">
    <property type="protein sequence ID" value="ENSRFEP00010015041.1"/>
    <property type="gene ID" value="ENSRFEG00010010201.1"/>
</dbReference>
<dbReference type="AlphaFoldDB" id="A0A671EP63"/>
<name>A0A671EP63_RHIFE</name>
<reference evidence="1 2" key="2">
    <citation type="journal article" date="2018" name="Annu Rev Anim Biosci">
        <title>Bat Biology, Genomes, and the Bat1K Project: To Generate Chromosome-Level Genomes for All Living Bat Species.</title>
        <authorList>
            <person name="Teeling E.C."/>
            <person name="Vernes S.C."/>
            <person name="Davalos L.M."/>
            <person name="Ray D.A."/>
            <person name="Gilbert M.T.P."/>
            <person name="Myers E."/>
        </authorList>
    </citation>
    <scope>NUCLEOTIDE SEQUENCE</scope>
</reference>
<accession>A0A671EP63</accession>
<reference evidence="1" key="5">
    <citation type="submission" date="2025-09" db="UniProtKB">
        <authorList>
            <consortium name="Ensembl"/>
        </authorList>
    </citation>
    <scope>IDENTIFICATION</scope>
</reference>